<dbReference type="InterPro" id="IPR012226">
    <property type="entry name" value="Diguanyl_cyclase/Pdiesterase"/>
</dbReference>
<feature type="domain" description="EAL" evidence="5">
    <location>
        <begin position="537"/>
        <end position="788"/>
    </location>
</feature>
<dbReference type="InterPro" id="IPR001633">
    <property type="entry name" value="EAL_dom"/>
</dbReference>
<dbReference type="InterPro" id="IPR013767">
    <property type="entry name" value="PAS_fold"/>
</dbReference>
<evidence type="ECO:0000256" key="1">
    <source>
        <dbReference type="ARBA" id="ARBA00012282"/>
    </source>
</evidence>
<dbReference type="Proteomes" id="UP000002964">
    <property type="component" value="Unassembled WGS sequence"/>
</dbReference>
<dbReference type="InterPro" id="IPR000700">
    <property type="entry name" value="PAS-assoc_C"/>
</dbReference>
<dbReference type="InterPro" id="IPR000014">
    <property type="entry name" value="PAS"/>
</dbReference>
<dbReference type="PROSITE" id="PS50113">
    <property type="entry name" value="PAC"/>
    <property type="match status" value="2"/>
</dbReference>
<dbReference type="EC" id="3.1.4.52" evidence="1"/>
<dbReference type="SUPFAM" id="SSF55785">
    <property type="entry name" value="PYP-like sensor domain (PAS domain)"/>
    <property type="match status" value="2"/>
</dbReference>
<dbReference type="AlphaFoldDB" id="H8Z1F9"/>
<dbReference type="SMART" id="SM00267">
    <property type="entry name" value="GGDEF"/>
    <property type="match status" value="1"/>
</dbReference>
<proteinExistence type="predicted"/>
<dbReference type="Gene3D" id="3.30.450.20">
    <property type="entry name" value="PAS domain"/>
    <property type="match status" value="2"/>
</dbReference>
<feature type="domain" description="PAS" evidence="3">
    <location>
        <begin position="111"/>
        <end position="171"/>
    </location>
</feature>
<protein>
    <recommendedName>
        <fullName evidence="1">cyclic-guanylate-specific phosphodiesterase</fullName>
        <ecNumber evidence="1">3.1.4.52</ecNumber>
    </recommendedName>
</protein>
<organism evidence="7 8">
    <name type="scientific">Thiorhodovibrio frisius</name>
    <dbReference type="NCBI Taxonomy" id="631362"/>
    <lineage>
        <taxon>Bacteria</taxon>
        <taxon>Pseudomonadati</taxon>
        <taxon>Pseudomonadota</taxon>
        <taxon>Gammaproteobacteria</taxon>
        <taxon>Chromatiales</taxon>
        <taxon>Chromatiaceae</taxon>
        <taxon>Thiorhodovibrio</taxon>
    </lineage>
</organism>
<evidence type="ECO:0000259" key="4">
    <source>
        <dbReference type="PROSITE" id="PS50113"/>
    </source>
</evidence>
<dbReference type="CDD" id="cd01949">
    <property type="entry name" value="GGDEF"/>
    <property type="match status" value="1"/>
</dbReference>
<gene>
    <name evidence="7" type="ORF">Thi970DRAFT_02775</name>
</gene>
<feature type="domain" description="GGDEF" evidence="6">
    <location>
        <begin position="388"/>
        <end position="528"/>
    </location>
</feature>
<dbReference type="Gene3D" id="3.30.70.270">
    <property type="match status" value="1"/>
</dbReference>
<dbReference type="STRING" id="631362.Thi970DRAFT_02775"/>
<evidence type="ECO:0000259" key="5">
    <source>
        <dbReference type="PROSITE" id="PS50883"/>
    </source>
</evidence>
<evidence type="ECO:0000313" key="8">
    <source>
        <dbReference type="Proteomes" id="UP000002964"/>
    </source>
</evidence>
<dbReference type="EMBL" id="JH603169">
    <property type="protein sequence ID" value="EIC22508.1"/>
    <property type="molecule type" value="Genomic_DNA"/>
</dbReference>
<evidence type="ECO:0000259" key="6">
    <source>
        <dbReference type="PROSITE" id="PS50887"/>
    </source>
</evidence>
<dbReference type="InterPro" id="IPR029787">
    <property type="entry name" value="Nucleotide_cyclase"/>
</dbReference>
<evidence type="ECO:0000259" key="3">
    <source>
        <dbReference type="PROSITE" id="PS50112"/>
    </source>
</evidence>
<dbReference type="PANTHER" id="PTHR44757">
    <property type="entry name" value="DIGUANYLATE CYCLASE DGCP"/>
    <property type="match status" value="1"/>
</dbReference>
<dbReference type="InterPro" id="IPR000160">
    <property type="entry name" value="GGDEF_dom"/>
</dbReference>
<dbReference type="PROSITE" id="PS50883">
    <property type="entry name" value="EAL"/>
    <property type="match status" value="1"/>
</dbReference>
<dbReference type="SMART" id="SM00091">
    <property type="entry name" value="PAS"/>
    <property type="match status" value="2"/>
</dbReference>
<dbReference type="SUPFAM" id="SSF55073">
    <property type="entry name" value="Nucleotide cyclase"/>
    <property type="match status" value="1"/>
</dbReference>
<dbReference type="InterPro" id="IPR052155">
    <property type="entry name" value="Biofilm_reg_signaling"/>
</dbReference>
<dbReference type="InterPro" id="IPR035965">
    <property type="entry name" value="PAS-like_dom_sf"/>
</dbReference>
<reference evidence="8" key="1">
    <citation type="submission" date="2011-06" db="EMBL/GenBank/DDBJ databases">
        <authorList>
            <consortium name="US DOE Joint Genome Institute (JGI-PGF)"/>
            <person name="Lucas S."/>
            <person name="Han J."/>
            <person name="Lapidus A."/>
            <person name="Cheng J.-F."/>
            <person name="Goodwin L."/>
            <person name="Pitluck S."/>
            <person name="Peters L."/>
            <person name="Land M.L."/>
            <person name="Hauser L."/>
            <person name="Vogl K."/>
            <person name="Liu Z."/>
            <person name="Overmann J."/>
            <person name="Frigaard N.-U."/>
            <person name="Bryant D.A."/>
            <person name="Woyke T.J."/>
        </authorList>
    </citation>
    <scope>NUCLEOTIDE SEQUENCE [LARGE SCALE GENOMIC DNA]</scope>
    <source>
        <strain evidence="8">970</strain>
    </source>
</reference>
<feature type="domain" description="PAS" evidence="3">
    <location>
        <begin position="231"/>
        <end position="282"/>
    </location>
</feature>
<dbReference type="SUPFAM" id="SSF141868">
    <property type="entry name" value="EAL domain-like"/>
    <property type="match status" value="1"/>
</dbReference>
<dbReference type="Pfam" id="PF13426">
    <property type="entry name" value="PAS_9"/>
    <property type="match status" value="1"/>
</dbReference>
<dbReference type="Pfam" id="PF00989">
    <property type="entry name" value="PAS"/>
    <property type="match status" value="1"/>
</dbReference>
<dbReference type="NCBIfam" id="TIGR00254">
    <property type="entry name" value="GGDEF"/>
    <property type="match status" value="1"/>
</dbReference>
<dbReference type="RefSeq" id="WP_009149409.1">
    <property type="nucleotide sequence ID" value="NZ_CP121471.1"/>
</dbReference>
<dbReference type="InterPro" id="IPR001610">
    <property type="entry name" value="PAC"/>
</dbReference>
<dbReference type="SMART" id="SM00086">
    <property type="entry name" value="PAC"/>
    <property type="match status" value="2"/>
</dbReference>
<dbReference type="GO" id="GO:0071111">
    <property type="term" value="F:cyclic-guanylate-specific phosphodiesterase activity"/>
    <property type="evidence" value="ECO:0007669"/>
    <property type="project" value="UniProtKB-EC"/>
</dbReference>
<dbReference type="PROSITE" id="PS50112">
    <property type="entry name" value="PAS"/>
    <property type="match status" value="2"/>
</dbReference>
<feature type="domain" description="PAC" evidence="4">
    <location>
        <begin position="180"/>
        <end position="234"/>
    </location>
</feature>
<dbReference type="Pfam" id="PF00563">
    <property type="entry name" value="EAL"/>
    <property type="match status" value="1"/>
</dbReference>
<sequence>MVESLAVPAGDADALLSWFKQQLTAALAPDDFWLALSGSDAWPAQQPPVWVASAREQQLLWQWRVAPGSELILALAKSPSPASAALLAPLLALLADALSRVGAAEQPCCQALSQHRRMLDAINNSVIGMDLDGYIRSWNRGAEQMFGYPKEKALGRHVLFLYADADEEDSLLAEAGDSGNSREMLVRRKRRDGSIFWASIYLSLLVDEAGEPEGLVGYLIDATERINAEEKLRLQSAIFEYSEEAIMVTNANGRIVSVNRAFARLFGRSADELVGREHDFIYCRRYDADFWHTLRNQAGREDHWFGEIRCSRNGENIFPCWLSFSAVRNMEGKLTHFIALLMDVSERQEDKEKIYQLANFDGLTGLPNRSMLRILLTQALEEAKRMSTYGALMLVDIDRFKRINDGLGVSAGDELLVQIAGRIRTALRAEDVVARCGPDEFVIALFDIAQREHASIVADKLLRVLQEPFILAHSEQSQETLSITASIGVAVFPEDGKDSDSLLRHAGIAMRRLRQMPDSEHGYLFFAADMNQRARERHHLEEDLREALHRGELLLYFQPQFELASGKMQAAEVLLRWQHHEHGMVSPAKFIPVAEETGLIHEIGDWVLETACATLHAWLERGIPPLRLAVNLSARQLRPKLISRVLELVGQYQLPVHLLELEITESVLIQDDAKALALLESLRAAGFAIALDDFGTGYSALSYLRRLPIDTLKIDRSFVADLPGCEQEAAMVLSILRLAQTHGLSVVAEGVETQAQLDFLRQHGCPAVQGFFLARPMPLQDLEELLLR</sequence>
<accession>H8Z1F9</accession>
<dbReference type="GO" id="GO:0006355">
    <property type="term" value="P:regulation of DNA-templated transcription"/>
    <property type="evidence" value="ECO:0007669"/>
    <property type="project" value="InterPro"/>
</dbReference>
<dbReference type="Gene3D" id="3.20.20.450">
    <property type="entry name" value="EAL domain"/>
    <property type="match status" value="1"/>
</dbReference>
<feature type="domain" description="PAC" evidence="4">
    <location>
        <begin position="304"/>
        <end position="356"/>
    </location>
</feature>
<dbReference type="InterPro" id="IPR035919">
    <property type="entry name" value="EAL_sf"/>
</dbReference>
<dbReference type="FunFam" id="3.20.20.450:FF:000001">
    <property type="entry name" value="Cyclic di-GMP phosphodiesterase yahA"/>
    <property type="match status" value="1"/>
</dbReference>
<dbReference type="HOGENOM" id="CLU_000445_70_20_6"/>
<dbReference type="eggNOG" id="COG5001">
    <property type="taxonomic scope" value="Bacteria"/>
</dbReference>
<dbReference type="CDD" id="cd01948">
    <property type="entry name" value="EAL"/>
    <property type="match status" value="1"/>
</dbReference>
<dbReference type="PANTHER" id="PTHR44757:SF2">
    <property type="entry name" value="BIOFILM ARCHITECTURE MAINTENANCE PROTEIN MBAA"/>
    <property type="match status" value="1"/>
</dbReference>
<dbReference type="PROSITE" id="PS50887">
    <property type="entry name" value="GGDEF"/>
    <property type="match status" value="1"/>
</dbReference>
<keyword evidence="2" id="KW-0973">c-di-GMP</keyword>
<evidence type="ECO:0000313" key="7">
    <source>
        <dbReference type="EMBL" id="EIC22508.1"/>
    </source>
</evidence>
<dbReference type="NCBIfam" id="TIGR00229">
    <property type="entry name" value="sensory_box"/>
    <property type="match status" value="2"/>
</dbReference>
<evidence type="ECO:0000256" key="2">
    <source>
        <dbReference type="ARBA" id="ARBA00022636"/>
    </source>
</evidence>
<dbReference type="SMART" id="SM00052">
    <property type="entry name" value="EAL"/>
    <property type="match status" value="1"/>
</dbReference>
<name>H8Z1F9_9GAMM</name>
<dbReference type="Pfam" id="PF00990">
    <property type="entry name" value="GGDEF"/>
    <property type="match status" value="1"/>
</dbReference>
<reference evidence="7 8" key="2">
    <citation type="submission" date="2011-11" db="EMBL/GenBank/DDBJ databases">
        <authorList>
            <consortium name="US DOE Joint Genome Institute"/>
            <person name="Lucas S."/>
            <person name="Han J."/>
            <person name="Lapidus A."/>
            <person name="Cheng J.-F."/>
            <person name="Goodwin L."/>
            <person name="Pitluck S."/>
            <person name="Peters L."/>
            <person name="Ovchinnikova G."/>
            <person name="Zhang X."/>
            <person name="Detter J.C."/>
            <person name="Han C."/>
            <person name="Tapia R."/>
            <person name="Land M."/>
            <person name="Hauser L."/>
            <person name="Kyrpides N."/>
            <person name="Ivanova N."/>
            <person name="Pagani I."/>
            <person name="Vogl K."/>
            <person name="Liu Z."/>
            <person name="Overmann J."/>
            <person name="Frigaard N.-U."/>
            <person name="Bryant D."/>
            <person name="Woyke T."/>
        </authorList>
    </citation>
    <scope>NUCLEOTIDE SEQUENCE [LARGE SCALE GENOMIC DNA]</scope>
    <source>
        <strain evidence="7 8">970</strain>
    </source>
</reference>
<dbReference type="PIRSF" id="PIRSF005925">
    <property type="entry name" value="Dos"/>
    <property type="match status" value="1"/>
</dbReference>
<dbReference type="InterPro" id="IPR043128">
    <property type="entry name" value="Rev_trsase/Diguanyl_cyclase"/>
</dbReference>
<dbReference type="OrthoDB" id="8553030at2"/>
<keyword evidence="8" id="KW-1185">Reference proteome</keyword>
<dbReference type="CDD" id="cd00130">
    <property type="entry name" value="PAS"/>
    <property type="match status" value="2"/>
</dbReference>